<evidence type="ECO:0000313" key="2">
    <source>
        <dbReference type="Proteomes" id="UP000278843"/>
    </source>
</evidence>
<dbReference type="AlphaFoldDB" id="A0A428HD07"/>
<reference evidence="1 2" key="1">
    <citation type="submission" date="2018-11" db="EMBL/GenBank/DDBJ databases">
        <title>Species Designations Belie Phenotypic and Genotypic Heterogeneity in Oral Streptococci.</title>
        <authorList>
            <person name="Velsko I."/>
        </authorList>
    </citation>
    <scope>NUCLEOTIDE SEQUENCE [LARGE SCALE GENOMIC DNA]</scope>
    <source>
        <strain evidence="1 2">BCC13</strain>
    </source>
</reference>
<dbReference type="RefSeq" id="WP_125388398.1">
    <property type="nucleotide sequence ID" value="NZ_RJPU01000009.1"/>
</dbReference>
<evidence type="ECO:0008006" key="3">
    <source>
        <dbReference type="Google" id="ProtNLM"/>
    </source>
</evidence>
<sequence length="102" mass="11382">MKPTGVDEARWNSITKGVSSSTTNIGRIKDLTFKKTDLTPFTTFNEVLEHFNKSIVKLKDFTRTDASKMEQAANNKVQDDAREAGAIQAGGRCDERRTAIFI</sequence>
<proteinExistence type="predicted"/>
<gene>
    <name evidence="1" type="ORF">D8790_08985</name>
</gene>
<evidence type="ECO:0000313" key="1">
    <source>
        <dbReference type="EMBL" id="RSJ93751.1"/>
    </source>
</evidence>
<protein>
    <recommendedName>
        <fullName evidence="3">Variable surface protein mvspG</fullName>
    </recommendedName>
</protein>
<comment type="caution">
    <text evidence="1">The sequence shown here is derived from an EMBL/GenBank/DDBJ whole genome shotgun (WGS) entry which is preliminary data.</text>
</comment>
<organism evidence="1 2">
    <name type="scientific">Streptococcus cristatus</name>
    <dbReference type="NCBI Taxonomy" id="45634"/>
    <lineage>
        <taxon>Bacteria</taxon>
        <taxon>Bacillati</taxon>
        <taxon>Bacillota</taxon>
        <taxon>Bacilli</taxon>
        <taxon>Lactobacillales</taxon>
        <taxon>Streptococcaceae</taxon>
        <taxon>Streptococcus</taxon>
    </lineage>
</organism>
<dbReference type="EMBL" id="RJPU01000009">
    <property type="protein sequence ID" value="RSJ93751.1"/>
    <property type="molecule type" value="Genomic_DNA"/>
</dbReference>
<accession>A0A428HD07</accession>
<dbReference type="Proteomes" id="UP000278843">
    <property type="component" value="Unassembled WGS sequence"/>
</dbReference>
<name>A0A428HD07_STRCR</name>